<comment type="caution">
    <text evidence="1">The sequence shown here is derived from an EMBL/GenBank/DDBJ whole genome shotgun (WGS) entry which is preliminary data.</text>
</comment>
<gene>
    <name evidence="1" type="ORF">GCM10011312_21420</name>
</gene>
<dbReference type="InterPro" id="IPR032710">
    <property type="entry name" value="NTF2-like_dom_sf"/>
</dbReference>
<keyword evidence="2" id="KW-1185">Reference proteome</keyword>
<name>A0A8J2VC90_9FLAO</name>
<sequence length="144" mass="16811">MNSLFAQKTDPDTTTKELEYAFSEMWANTTFSNDYDYFKTDVSDNYLTIDTDGSRQAQEELFVDIDQLKLLEKATFEFFDQKIRIHGEFGIINGRSKAYFDGEYVAEFLYTALFLKENGFWKYAGWQGTYSKNSPIPKLSMLKN</sequence>
<organism evidence="1 2">
    <name type="scientific">Planktosalinus lacus</name>
    <dbReference type="NCBI Taxonomy" id="1526573"/>
    <lineage>
        <taxon>Bacteria</taxon>
        <taxon>Pseudomonadati</taxon>
        <taxon>Bacteroidota</taxon>
        <taxon>Flavobacteriia</taxon>
        <taxon>Flavobacteriales</taxon>
        <taxon>Flavobacteriaceae</taxon>
        <taxon>Planktosalinus</taxon>
    </lineage>
</organism>
<dbReference type="SUPFAM" id="SSF54427">
    <property type="entry name" value="NTF2-like"/>
    <property type="match status" value="1"/>
</dbReference>
<protein>
    <submittedName>
        <fullName evidence="1">Uncharacterized protein</fullName>
    </submittedName>
</protein>
<dbReference type="AlphaFoldDB" id="A0A8J2VC90"/>
<reference evidence="1" key="1">
    <citation type="journal article" date="2014" name="Int. J. Syst. Evol. Microbiol.">
        <title>Complete genome sequence of Corynebacterium casei LMG S-19264T (=DSM 44701T), isolated from a smear-ripened cheese.</title>
        <authorList>
            <consortium name="US DOE Joint Genome Institute (JGI-PGF)"/>
            <person name="Walter F."/>
            <person name="Albersmeier A."/>
            <person name="Kalinowski J."/>
            <person name="Ruckert C."/>
        </authorList>
    </citation>
    <scope>NUCLEOTIDE SEQUENCE</scope>
    <source>
        <strain evidence="1">CGMCC 1.12924</strain>
    </source>
</reference>
<dbReference type="RefSeq" id="WP_188442372.1">
    <property type="nucleotide sequence ID" value="NZ_BMGK01000009.1"/>
</dbReference>
<proteinExistence type="predicted"/>
<evidence type="ECO:0000313" key="1">
    <source>
        <dbReference type="EMBL" id="GGD97544.1"/>
    </source>
</evidence>
<dbReference type="EMBL" id="BMGK01000009">
    <property type="protein sequence ID" value="GGD97544.1"/>
    <property type="molecule type" value="Genomic_DNA"/>
</dbReference>
<dbReference type="Gene3D" id="3.10.450.50">
    <property type="match status" value="1"/>
</dbReference>
<dbReference type="Proteomes" id="UP000652231">
    <property type="component" value="Unassembled WGS sequence"/>
</dbReference>
<accession>A0A8J2VC90</accession>
<evidence type="ECO:0000313" key="2">
    <source>
        <dbReference type="Proteomes" id="UP000652231"/>
    </source>
</evidence>
<reference evidence="1" key="2">
    <citation type="submission" date="2020-09" db="EMBL/GenBank/DDBJ databases">
        <authorList>
            <person name="Sun Q."/>
            <person name="Zhou Y."/>
        </authorList>
    </citation>
    <scope>NUCLEOTIDE SEQUENCE</scope>
    <source>
        <strain evidence="1">CGMCC 1.12924</strain>
    </source>
</reference>